<feature type="compositionally biased region" description="Polar residues" evidence="1">
    <location>
        <begin position="247"/>
        <end position="256"/>
    </location>
</feature>
<evidence type="ECO:0000313" key="4">
    <source>
        <dbReference type="Proteomes" id="UP000541033"/>
    </source>
</evidence>
<feature type="domain" description="Knr4/Smi1-like" evidence="2">
    <location>
        <begin position="382"/>
        <end position="531"/>
    </location>
</feature>
<dbReference type="InterPro" id="IPR051873">
    <property type="entry name" value="KNR4/SMI1_regulator"/>
</dbReference>
<dbReference type="SUPFAM" id="SSF160631">
    <property type="entry name" value="SMI1/KNR4-like"/>
    <property type="match status" value="1"/>
</dbReference>
<dbReference type="PANTHER" id="PTHR47432">
    <property type="entry name" value="CELL WALL ASSEMBLY REGULATOR SMI1"/>
    <property type="match status" value="1"/>
</dbReference>
<evidence type="ECO:0000256" key="1">
    <source>
        <dbReference type="SAM" id="MobiDB-lite"/>
    </source>
</evidence>
<accession>A0A7X5R0X2</accession>
<dbReference type="SMART" id="SM00860">
    <property type="entry name" value="SMI1_KNR4"/>
    <property type="match status" value="1"/>
</dbReference>
<evidence type="ECO:0000313" key="3">
    <source>
        <dbReference type="EMBL" id="NIH53655.1"/>
    </source>
</evidence>
<dbReference type="Pfam" id="PF09346">
    <property type="entry name" value="SMI1_KNR4"/>
    <property type="match status" value="1"/>
</dbReference>
<gene>
    <name evidence="3" type="ORF">FHX76_001523</name>
</gene>
<sequence>MATTAELRKQVNQLAKTLAKQRKWYAGAEWCAVVAQPFYFSIRFGVQKETGKKDTFRLRTAVGVKPFEADEVLWAVLFPNEDMGGPRQRVRIRANGAFATQPLQLIEYTDLVNESTVEKILTGRFTELGHSIDAFIEQQPTVSTFADGVAGLFEAGDTMWQGETMLATSLIAADRNDDAVAYLRGRIAEGDHGSLVIGDVRVHDALLDSLTSAPADSRKDTLVLDEHTTQVWTSVARALRADAPPGTSVSQFTGSAGPSSWGGSFDDDGDVSARHDLPDRPREREFMDALSAAAKMQRARGVAVHIRVDASGAGRVTVVERPDSVESGASAPISAVTRVDGALPEVFRREAVLPAAGRAAGGAADAAAITELIQRRMPDAVGASTELIDAAEQQLGVALPAEVRALYSAAGSGELILSDDEDAPGFYGFEIIPLDDTDYTDLRNAYTPANRFPGWTYGASAAAETAPHGAVQPLAGSPYWFPIGHDWGGNVYAVDLAPGPEGVVGQVLFLDHEVIAGAVRITSSLTELLFSDKAPRIPGADAPNPVVYVNDRSGRTVAEASALPIQALNIGVVSEPVDLSPLITGSSPAAASLRSFEAEPGSLVDPLLIAQLTGLEFLELSPADWQVLFDHDAVPTTLLAASVNGHDLLAIVEVSNRLLAAWSRPLITTAVIELELGPEDAVAATAGNAAVPPAPAVEAARPPKRRWFRRR</sequence>
<reference evidence="3 4" key="1">
    <citation type="submission" date="2020-02" db="EMBL/GenBank/DDBJ databases">
        <title>Sequencing the genomes of 1000 actinobacteria strains.</title>
        <authorList>
            <person name="Klenk H.-P."/>
        </authorList>
    </citation>
    <scope>NUCLEOTIDE SEQUENCE [LARGE SCALE GENOMIC DNA]</scope>
    <source>
        <strain evidence="3 4">DSM 27960</strain>
    </source>
</reference>
<protein>
    <submittedName>
        <fullName evidence="3">Cell wall assembly regulator SMI1</fullName>
    </submittedName>
</protein>
<keyword evidence="4" id="KW-1185">Reference proteome</keyword>
<dbReference type="InterPro" id="IPR037883">
    <property type="entry name" value="Knr4/Smi1-like_sf"/>
</dbReference>
<dbReference type="InterPro" id="IPR018958">
    <property type="entry name" value="Knr4/Smi1-like_dom"/>
</dbReference>
<dbReference type="EMBL" id="JAAMOX010000001">
    <property type="protein sequence ID" value="NIH53655.1"/>
    <property type="molecule type" value="Genomic_DNA"/>
</dbReference>
<organism evidence="3 4">
    <name type="scientific">Lysinibacter cavernae</name>
    <dbReference type="NCBI Taxonomy" id="1640652"/>
    <lineage>
        <taxon>Bacteria</taxon>
        <taxon>Bacillati</taxon>
        <taxon>Actinomycetota</taxon>
        <taxon>Actinomycetes</taxon>
        <taxon>Micrococcales</taxon>
        <taxon>Microbacteriaceae</taxon>
        <taxon>Lysinibacter</taxon>
    </lineage>
</organism>
<comment type="caution">
    <text evidence="3">The sequence shown here is derived from an EMBL/GenBank/DDBJ whole genome shotgun (WGS) entry which is preliminary data.</text>
</comment>
<feature type="region of interest" description="Disordered" evidence="1">
    <location>
        <begin position="243"/>
        <end position="270"/>
    </location>
</feature>
<dbReference type="Gene3D" id="3.40.1580.10">
    <property type="entry name" value="SMI1/KNR4-like"/>
    <property type="match status" value="1"/>
</dbReference>
<name>A0A7X5R0X2_9MICO</name>
<dbReference type="Proteomes" id="UP000541033">
    <property type="component" value="Unassembled WGS sequence"/>
</dbReference>
<dbReference type="RefSeq" id="WP_167149449.1">
    <property type="nucleotide sequence ID" value="NZ_JAAMOX010000001.1"/>
</dbReference>
<evidence type="ECO:0000259" key="2">
    <source>
        <dbReference type="SMART" id="SM00860"/>
    </source>
</evidence>
<dbReference type="AlphaFoldDB" id="A0A7X5R0X2"/>
<proteinExistence type="predicted"/>
<dbReference type="PANTHER" id="PTHR47432:SF1">
    <property type="entry name" value="CELL WALL ASSEMBLY REGULATOR SMI1"/>
    <property type="match status" value="1"/>
</dbReference>